<evidence type="ECO:0000313" key="2">
    <source>
        <dbReference type="EMBL" id="MBF4553655.1"/>
    </source>
</evidence>
<dbReference type="PANTHER" id="PTHR28208">
    <property type="entry name" value="PHOSPHATIDATE PHOSPHATASE APP1"/>
    <property type="match status" value="1"/>
</dbReference>
<dbReference type="Proteomes" id="UP000635902">
    <property type="component" value="Unassembled WGS sequence"/>
</dbReference>
<dbReference type="PANTHER" id="PTHR28208:SF3">
    <property type="entry name" value="PHOSPHATIDATE PHOSPHATASE APP1"/>
    <property type="match status" value="1"/>
</dbReference>
<keyword evidence="3" id="KW-1185">Reference proteome</keyword>
<dbReference type="Pfam" id="PF09949">
    <property type="entry name" value="APP1_cat"/>
    <property type="match status" value="1"/>
</dbReference>
<dbReference type="RefSeq" id="WP_194556432.1">
    <property type="nucleotide sequence ID" value="NZ_JADKMY010000001.1"/>
</dbReference>
<evidence type="ECO:0000313" key="3">
    <source>
        <dbReference type="Proteomes" id="UP000635902"/>
    </source>
</evidence>
<dbReference type="InterPro" id="IPR019236">
    <property type="entry name" value="APP1_cat"/>
</dbReference>
<evidence type="ECO:0000259" key="1">
    <source>
        <dbReference type="Pfam" id="PF09949"/>
    </source>
</evidence>
<accession>A0ABR9ZJP3</accession>
<feature type="domain" description="Phosphatidate phosphatase APP1 catalytic" evidence="1">
    <location>
        <begin position="136"/>
        <end position="287"/>
    </location>
</feature>
<reference evidence="2 3" key="1">
    <citation type="submission" date="2020-10" db="EMBL/GenBank/DDBJ databases">
        <title>Novel species in genus Corynebacterium.</title>
        <authorList>
            <person name="Zhang G."/>
        </authorList>
    </citation>
    <scope>NUCLEOTIDE SEQUENCE [LARGE SCALE GENOMIC DNA]</scope>
    <source>
        <strain evidence="2 3">DSM 45110</strain>
    </source>
</reference>
<protein>
    <submittedName>
        <fullName evidence="2">DUF2183 domain-containing protein</fullName>
    </submittedName>
</protein>
<dbReference type="EMBL" id="JADKMY010000001">
    <property type="protein sequence ID" value="MBF4553655.1"/>
    <property type="molecule type" value="Genomic_DNA"/>
</dbReference>
<dbReference type="InterPro" id="IPR052935">
    <property type="entry name" value="Mg2+_PAP"/>
</dbReference>
<comment type="caution">
    <text evidence="2">The sequence shown here is derived from an EMBL/GenBank/DDBJ whole genome shotgun (WGS) entry which is preliminary data.</text>
</comment>
<name>A0ABR9ZJP3_9CORY</name>
<organism evidence="2 3">
    <name type="scientific">Corynebacterium suicordis DSM 45110</name>
    <dbReference type="NCBI Taxonomy" id="1121369"/>
    <lineage>
        <taxon>Bacteria</taxon>
        <taxon>Bacillati</taxon>
        <taxon>Actinomycetota</taxon>
        <taxon>Actinomycetes</taxon>
        <taxon>Mycobacteriales</taxon>
        <taxon>Corynebacteriaceae</taxon>
        <taxon>Corynebacterium</taxon>
    </lineage>
</organism>
<gene>
    <name evidence="2" type="ORF">IRY30_06115</name>
</gene>
<sequence length="350" mass="39065">MAISDFARAVEKRINNVGINYTEKAGWQPSLAGYYGYGDMDKVRIFARVMMKAPDKESERSRRGFRQFFTIQVSEHPVTVHAGDATVETHTNNGGYIDLPIKNHGLEPGWQTIQIEAEGAEPVDAEVLILQPGTRFGVVSDIDDTILVTMLPRAVTAAYNSWFARINSRKPVPGMSAFYETIREQHPEIPFFYVSTGAWNTFSSLVDFIAKHALPKGPMLLTDWGPTQTSLFRSGQEHKRVQLRNLVIDFPDITWILVGDDGQHDPFIYGNFAEEHPDRVAALAIRQLSPSEHVLAHGTAAPLSEVLHRGMVPTIAGADGFDLRKQWLEMDQIRPGVLPHAFSSDADLSR</sequence>
<proteinExistence type="predicted"/>